<dbReference type="PANTHER" id="PTHR47074:SF48">
    <property type="entry name" value="POLYNUCLEOTIDYL TRANSFERASE, RIBONUCLEASE H-LIKE SUPERFAMILY PROTEIN"/>
    <property type="match status" value="1"/>
</dbReference>
<dbReference type="Pfam" id="PF13456">
    <property type="entry name" value="RVT_3"/>
    <property type="match status" value="1"/>
</dbReference>
<accession>A0A2N9FVC2</accession>
<gene>
    <name evidence="3" type="ORF">FSB_LOCUS19050</name>
</gene>
<dbReference type="GO" id="GO:0004523">
    <property type="term" value="F:RNA-DNA hybrid ribonuclease activity"/>
    <property type="evidence" value="ECO:0007669"/>
    <property type="project" value="InterPro"/>
</dbReference>
<dbReference type="EMBL" id="OIVN01001209">
    <property type="protein sequence ID" value="SPC91168.1"/>
    <property type="molecule type" value="Genomic_DNA"/>
</dbReference>
<organism evidence="3">
    <name type="scientific">Fagus sylvatica</name>
    <name type="common">Beechnut</name>
    <dbReference type="NCBI Taxonomy" id="28930"/>
    <lineage>
        <taxon>Eukaryota</taxon>
        <taxon>Viridiplantae</taxon>
        <taxon>Streptophyta</taxon>
        <taxon>Embryophyta</taxon>
        <taxon>Tracheophyta</taxon>
        <taxon>Spermatophyta</taxon>
        <taxon>Magnoliopsida</taxon>
        <taxon>eudicotyledons</taxon>
        <taxon>Gunneridae</taxon>
        <taxon>Pentapetalae</taxon>
        <taxon>rosids</taxon>
        <taxon>fabids</taxon>
        <taxon>Fagales</taxon>
        <taxon>Fagaceae</taxon>
        <taxon>Fagus</taxon>
    </lineage>
</organism>
<dbReference type="PANTHER" id="PTHR47074">
    <property type="entry name" value="BNAC02G40300D PROTEIN"/>
    <property type="match status" value="1"/>
</dbReference>
<protein>
    <recommendedName>
        <fullName evidence="4">RNase H type-1 domain-containing protein</fullName>
    </recommendedName>
</protein>
<dbReference type="SUPFAM" id="SSF53098">
    <property type="entry name" value="Ribonuclease H-like"/>
    <property type="match status" value="1"/>
</dbReference>
<feature type="domain" description="RNase H type-1" evidence="2">
    <location>
        <begin position="486"/>
        <end position="607"/>
    </location>
</feature>
<sequence length="639" mass="72284">MEKLTGKIDQCGVALSQWHKATFGNIQGLLHSKYLELSRLEALDSNSGVVEKISSAKKELNVLLEREEIFWKQRSRINWLKEGDENTKFFHARATQRFRKNNIRGLVDDFGNWQSNAESISTTAINYFESLFTSSTPNLDDLDSVLDSVPTRVTPDMNSMLDQSFSEEEIRTALSQMSPLKAPWPRWITANYRPISLCNVVYKLVAKTLANRLKKILPLIISENQSAFVPGCLIVDNVLVAYEAFHHMKNWRGGKEGLLALKLDISKAYDRVEWIFLEHIPVHPLCGRVIIIDSSSDKMKIFYTGDLKAFKLALLAKQGWRLLTNHQSLFAKVFKARYFPRSQFWDAPIRSYDSFAWKSIAASRNLLKNGANWRVGNGSIWSISPVSHLTQNLHGASDLDIFWDLSSRANEEEFVIISIFAWFIWAQRNRAWACGVVMMPSFLAQKAVDFFIELSQVARVPDPPMFPPPRRSAHWLFPRQNWVKINMDGAVFEDINKIGVGVVIRNDKGDFLAALSSLENWGSSPEDAEAIAATKAISFAASICPFDVILEGDSLNLMRALKDVNPNLSRIGHLIDYVKSESFLFRSVEFSFTPRAGNSVAHCLARYSKGLHSSLVWIEEPPDFICNALSADSVMASFT</sequence>
<dbReference type="InterPro" id="IPR052929">
    <property type="entry name" value="RNase_H-like_EbsB-rel"/>
</dbReference>
<reference evidence="3" key="1">
    <citation type="submission" date="2018-02" db="EMBL/GenBank/DDBJ databases">
        <authorList>
            <person name="Cohen D.B."/>
            <person name="Kent A.D."/>
        </authorList>
    </citation>
    <scope>NUCLEOTIDE SEQUENCE</scope>
</reference>
<dbReference type="CDD" id="cd01650">
    <property type="entry name" value="RT_nLTR_like"/>
    <property type="match status" value="1"/>
</dbReference>
<name>A0A2N9FVC2_FAGSY</name>
<evidence type="ECO:0000259" key="2">
    <source>
        <dbReference type="Pfam" id="PF13456"/>
    </source>
</evidence>
<dbReference type="InterPro" id="IPR002156">
    <property type="entry name" value="RNaseH_domain"/>
</dbReference>
<dbReference type="CDD" id="cd06222">
    <property type="entry name" value="RNase_H_like"/>
    <property type="match status" value="1"/>
</dbReference>
<proteinExistence type="predicted"/>
<evidence type="ECO:0008006" key="4">
    <source>
        <dbReference type="Google" id="ProtNLM"/>
    </source>
</evidence>
<dbReference type="InterPro" id="IPR012337">
    <property type="entry name" value="RNaseH-like_sf"/>
</dbReference>
<dbReference type="InterPro" id="IPR036397">
    <property type="entry name" value="RNaseH_sf"/>
</dbReference>
<evidence type="ECO:0000259" key="1">
    <source>
        <dbReference type="Pfam" id="PF00078"/>
    </source>
</evidence>
<dbReference type="Pfam" id="PF00078">
    <property type="entry name" value="RVT_1"/>
    <property type="match status" value="1"/>
</dbReference>
<dbReference type="AlphaFoldDB" id="A0A2N9FVC2"/>
<dbReference type="Gene3D" id="3.30.420.10">
    <property type="entry name" value="Ribonuclease H-like superfamily/Ribonuclease H"/>
    <property type="match status" value="1"/>
</dbReference>
<dbReference type="GO" id="GO:0003676">
    <property type="term" value="F:nucleic acid binding"/>
    <property type="evidence" value="ECO:0007669"/>
    <property type="project" value="InterPro"/>
</dbReference>
<feature type="domain" description="Reverse transcriptase" evidence="1">
    <location>
        <begin position="190"/>
        <end position="276"/>
    </location>
</feature>
<dbReference type="InterPro" id="IPR044730">
    <property type="entry name" value="RNase_H-like_dom_plant"/>
</dbReference>
<dbReference type="InterPro" id="IPR000477">
    <property type="entry name" value="RT_dom"/>
</dbReference>
<evidence type="ECO:0000313" key="3">
    <source>
        <dbReference type="EMBL" id="SPC91168.1"/>
    </source>
</evidence>